<sequence length="272" mass="31066">MSEPAPSKFTQEEQETIQHLTQLNLKCLQAVETAGLKTRSNMAEYQTAWERYSPPSTKFEDPKKFIEDCKQLLETTPIDEYIAVSQAAGYVLNDTMQQINRAPTRIQNEITKQVTQLHQDFVKSQPDEMWAPATYYPGDTIMGMTRAEYGRKVREECEAEEAALRARPPPPNPVAGLEKVKVTPELLSEFRAGSITNLFGKKFTCVPLGDYDDDDDDDDEDEEDKYFELIGIKQDPEEGLLFMGFFSESGGYECPMSEDEYWERVALSEMYV</sequence>
<proteinExistence type="predicted"/>
<gene>
    <name evidence="1" type="ORF">VKT23_002891</name>
</gene>
<keyword evidence="2" id="KW-1185">Reference proteome</keyword>
<dbReference type="EMBL" id="JBANRG010000003">
    <property type="protein sequence ID" value="KAK7468375.1"/>
    <property type="molecule type" value="Genomic_DNA"/>
</dbReference>
<evidence type="ECO:0000313" key="1">
    <source>
        <dbReference type="EMBL" id="KAK7468375.1"/>
    </source>
</evidence>
<evidence type="ECO:0000313" key="2">
    <source>
        <dbReference type="Proteomes" id="UP001498398"/>
    </source>
</evidence>
<comment type="caution">
    <text evidence="1">The sequence shown here is derived from an EMBL/GenBank/DDBJ whole genome shotgun (WGS) entry which is preliminary data.</text>
</comment>
<protein>
    <submittedName>
        <fullName evidence="1">Uncharacterized protein</fullName>
    </submittedName>
</protein>
<accession>A0ABR1JW97</accession>
<name>A0ABR1JW97_9AGAR</name>
<organism evidence="1 2">
    <name type="scientific">Marasmiellus scandens</name>
    <dbReference type="NCBI Taxonomy" id="2682957"/>
    <lineage>
        <taxon>Eukaryota</taxon>
        <taxon>Fungi</taxon>
        <taxon>Dikarya</taxon>
        <taxon>Basidiomycota</taxon>
        <taxon>Agaricomycotina</taxon>
        <taxon>Agaricomycetes</taxon>
        <taxon>Agaricomycetidae</taxon>
        <taxon>Agaricales</taxon>
        <taxon>Marasmiineae</taxon>
        <taxon>Omphalotaceae</taxon>
        <taxon>Marasmiellus</taxon>
    </lineage>
</organism>
<dbReference type="Proteomes" id="UP001498398">
    <property type="component" value="Unassembled WGS sequence"/>
</dbReference>
<reference evidence="1 2" key="1">
    <citation type="submission" date="2024-01" db="EMBL/GenBank/DDBJ databases">
        <title>A draft genome for the cacao thread blight pathogen Marasmiellus scandens.</title>
        <authorList>
            <person name="Baruah I.K."/>
            <person name="Leung J."/>
            <person name="Bukari Y."/>
            <person name="Amoako-Attah I."/>
            <person name="Meinhardt L.W."/>
            <person name="Bailey B.A."/>
            <person name="Cohen S.P."/>
        </authorList>
    </citation>
    <scope>NUCLEOTIDE SEQUENCE [LARGE SCALE GENOMIC DNA]</scope>
    <source>
        <strain evidence="1 2">GH-19</strain>
    </source>
</reference>